<dbReference type="WBParaSite" id="jg9192">
    <property type="protein sequence ID" value="jg9192"/>
    <property type="gene ID" value="jg9192"/>
</dbReference>
<feature type="region of interest" description="Disordered" evidence="1">
    <location>
        <begin position="1"/>
        <end position="91"/>
    </location>
</feature>
<reference evidence="3" key="1">
    <citation type="submission" date="2022-11" db="UniProtKB">
        <authorList>
            <consortium name="WormBaseParasite"/>
        </authorList>
    </citation>
    <scope>IDENTIFICATION</scope>
</reference>
<dbReference type="AlphaFoldDB" id="A0A915EUQ1"/>
<proteinExistence type="predicted"/>
<protein>
    <submittedName>
        <fullName evidence="3">Microtubule-associated protein Jupiter</fullName>
    </submittedName>
</protein>
<feature type="compositionally biased region" description="Basic and acidic residues" evidence="1">
    <location>
        <begin position="15"/>
        <end position="30"/>
    </location>
</feature>
<keyword evidence="2" id="KW-1185">Reference proteome</keyword>
<evidence type="ECO:0000313" key="3">
    <source>
        <dbReference type="WBParaSite" id="jg9192"/>
    </source>
</evidence>
<dbReference type="Proteomes" id="UP000887574">
    <property type="component" value="Unplaced"/>
</dbReference>
<evidence type="ECO:0000313" key="2">
    <source>
        <dbReference type="Proteomes" id="UP000887574"/>
    </source>
</evidence>
<evidence type="ECO:0000256" key="1">
    <source>
        <dbReference type="SAM" id="MobiDB-lite"/>
    </source>
</evidence>
<sequence>MPSSSSMKPATTKPKLNEADPGYDKGRSEVESTFYSDSGIMVQEPSTSNKEKIPPPEESGNGLKSAAIPQSSSLGQSSGFGGGRRPDSPFF</sequence>
<name>A0A915EUQ1_9BILA</name>
<organism evidence="2 3">
    <name type="scientific">Ditylenchus dipsaci</name>
    <dbReference type="NCBI Taxonomy" id="166011"/>
    <lineage>
        <taxon>Eukaryota</taxon>
        <taxon>Metazoa</taxon>
        <taxon>Ecdysozoa</taxon>
        <taxon>Nematoda</taxon>
        <taxon>Chromadorea</taxon>
        <taxon>Rhabditida</taxon>
        <taxon>Tylenchina</taxon>
        <taxon>Tylenchomorpha</taxon>
        <taxon>Sphaerularioidea</taxon>
        <taxon>Anguinidae</taxon>
        <taxon>Anguininae</taxon>
        <taxon>Ditylenchus</taxon>
    </lineage>
</organism>
<accession>A0A915EUQ1</accession>